<evidence type="ECO:0000256" key="2">
    <source>
        <dbReference type="ARBA" id="ARBA00022801"/>
    </source>
</evidence>
<evidence type="ECO:0000256" key="5">
    <source>
        <dbReference type="RuleBase" id="RU367093"/>
    </source>
</evidence>
<dbReference type="PANTHER" id="PTHR31828">
    <property type="entry name" value="PHOSPHOLIPASE A1-IIGAMMA"/>
    <property type="match status" value="1"/>
</dbReference>
<keyword evidence="3 5" id="KW-0442">Lipid degradation</keyword>
<proteinExistence type="inferred from homology"/>
<gene>
    <name evidence="8" type="ORF">OLEA9_A093744</name>
</gene>
<evidence type="ECO:0000256" key="3">
    <source>
        <dbReference type="ARBA" id="ARBA00022963"/>
    </source>
</evidence>
<comment type="caution">
    <text evidence="8">The sequence shown here is derived from an EMBL/GenBank/DDBJ whole genome shotgun (WGS) entry which is preliminary data.</text>
</comment>
<evidence type="ECO:0000259" key="7">
    <source>
        <dbReference type="Pfam" id="PF01764"/>
    </source>
</evidence>
<keyword evidence="4 5" id="KW-0443">Lipid metabolism</keyword>
<dbReference type="AlphaFoldDB" id="A0A8S0TLP1"/>
<feature type="region of interest" description="Disordered" evidence="6">
    <location>
        <begin position="159"/>
        <end position="184"/>
    </location>
</feature>
<dbReference type="Gene3D" id="3.40.50.1820">
    <property type="entry name" value="alpha/beta hydrolase"/>
    <property type="match status" value="1"/>
</dbReference>
<reference evidence="8 9" key="1">
    <citation type="submission" date="2019-12" db="EMBL/GenBank/DDBJ databases">
        <authorList>
            <person name="Alioto T."/>
            <person name="Alioto T."/>
            <person name="Gomez Garrido J."/>
        </authorList>
    </citation>
    <scope>NUCLEOTIDE SEQUENCE [LARGE SCALE GENOMIC DNA]</scope>
</reference>
<organism evidence="8 9">
    <name type="scientific">Olea europaea subsp. europaea</name>
    <dbReference type="NCBI Taxonomy" id="158383"/>
    <lineage>
        <taxon>Eukaryota</taxon>
        <taxon>Viridiplantae</taxon>
        <taxon>Streptophyta</taxon>
        <taxon>Embryophyta</taxon>
        <taxon>Tracheophyta</taxon>
        <taxon>Spermatophyta</taxon>
        <taxon>Magnoliopsida</taxon>
        <taxon>eudicotyledons</taxon>
        <taxon>Gunneridae</taxon>
        <taxon>Pentapetalae</taxon>
        <taxon>asterids</taxon>
        <taxon>lamiids</taxon>
        <taxon>Lamiales</taxon>
        <taxon>Oleaceae</taxon>
        <taxon>Oleeae</taxon>
        <taxon>Olea</taxon>
    </lineage>
</organism>
<comment type="similarity">
    <text evidence="1 5">Belongs to the AB hydrolase superfamily. Lipase family.</text>
</comment>
<evidence type="ECO:0000256" key="1">
    <source>
        <dbReference type="ARBA" id="ARBA00010701"/>
    </source>
</evidence>
<evidence type="ECO:0000313" key="9">
    <source>
        <dbReference type="Proteomes" id="UP000594638"/>
    </source>
</evidence>
<dbReference type="Pfam" id="PF01764">
    <property type="entry name" value="Lipase_3"/>
    <property type="match status" value="1"/>
</dbReference>
<dbReference type="GO" id="GO:0008970">
    <property type="term" value="F:phospholipase A1 activity"/>
    <property type="evidence" value="ECO:0007669"/>
    <property type="project" value="UniProtKB-UniRule"/>
</dbReference>
<dbReference type="SUPFAM" id="SSF53474">
    <property type="entry name" value="alpha/beta-Hydrolases"/>
    <property type="match status" value="1"/>
</dbReference>
<feature type="domain" description="Fungal lipase-type" evidence="7">
    <location>
        <begin position="135"/>
        <end position="302"/>
    </location>
</feature>
<protein>
    <recommendedName>
        <fullName evidence="5">Phospholipase A1</fullName>
        <ecNumber evidence="5">3.1.1.-</ecNumber>
    </recommendedName>
</protein>
<dbReference type="InterPro" id="IPR002921">
    <property type="entry name" value="Fungal_lipase-type"/>
</dbReference>
<dbReference type="PANTHER" id="PTHR31828:SF10">
    <property type="entry name" value="PHOSPHOLIPASE A1-IIDELTA"/>
    <property type="match status" value="1"/>
</dbReference>
<sequence>MVDSPQTEPTWPELLGRDDWNGLLDSLSLSLRRLILRCGDFCQATYDAFNNDGNSKYAGSSRYGKNSFFNKVMLESASDYQVYSFLYATAKVNFFQALFLHSLSREAWDRETNWIGYIAVTTDEVSRVRGRREAYVVWRGTSRNYEWLNVLGARPESADPLLRPNSWEKKSPDDSSSSDEDENEPKVMNGWLTIYVSNDPNSSFTKLSAREQILAKINALRDQYKDEDLSIILTGHSLGACLAILSAFDLVENGVTDIPVSAIVFGSPQVRNRAFNERLNKFQNLNVLHIKNEIDMIPHYPSPLLGYSNTGIELEIDNRKSPSLKDSSNPSDWHNLQAMLHVVAGWNGSEGEFELKVKRSLALVNKSSAILNDEYLIPGSWWVEKNKGMVLDENGDWILAPLSDEDQPVPEF</sequence>
<comment type="function">
    <text evidence="5">Acylhydrolase that catalyzes the hydrolysis of phospholipids at the sn-1 position.</text>
</comment>
<dbReference type="CDD" id="cd00519">
    <property type="entry name" value="Lipase_3"/>
    <property type="match status" value="1"/>
</dbReference>
<dbReference type="InterPro" id="IPR029058">
    <property type="entry name" value="AB_hydrolase_fold"/>
</dbReference>
<dbReference type="Gramene" id="OE9A093744T1">
    <property type="protein sequence ID" value="OE9A093744C1"/>
    <property type="gene ID" value="OE9A093744"/>
</dbReference>
<evidence type="ECO:0000313" key="8">
    <source>
        <dbReference type="EMBL" id="CAA3006321.1"/>
    </source>
</evidence>
<name>A0A8S0TLP1_OLEEU</name>
<dbReference type="InterPro" id="IPR033556">
    <property type="entry name" value="PLA"/>
</dbReference>
<evidence type="ECO:0000256" key="4">
    <source>
        <dbReference type="ARBA" id="ARBA00023098"/>
    </source>
</evidence>
<dbReference type="EC" id="3.1.1.-" evidence="5"/>
<dbReference type="EMBL" id="CACTIH010007260">
    <property type="protein sequence ID" value="CAA3006321.1"/>
    <property type="molecule type" value="Genomic_DNA"/>
</dbReference>
<keyword evidence="2 5" id="KW-0378">Hydrolase</keyword>
<dbReference type="GO" id="GO:0016042">
    <property type="term" value="P:lipid catabolic process"/>
    <property type="evidence" value="ECO:0007669"/>
    <property type="project" value="UniProtKB-UniRule"/>
</dbReference>
<dbReference type="FunFam" id="3.40.50.1820:FF:000065">
    <property type="entry name" value="Phospholipase A1-II 3"/>
    <property type="match status" value="1"/>
</dbReference>
<evidence type="ECO:0000256" key="6">
    <source>
        <dbReference type="SAM" id="MobiDB-lite"/>
    </source>
</evidence>
<accession>A0A8S0TLP1</accession>
<dbReference type="GO" id="GO:0005737">
    <property type="term" value="C:cytoplasm"/>
    <property type="evidence" value="ECO:0007669"/>
    <property type="project" value="UniProtKB-ARBA"/>
</dbReference>
<dbReference type="OrthoDB" id="438440at2759"/>
<dbReference type="Proteomes" id="UP000594638">
    <property type="component" value="Unassembled WGS sequence"/>
</dbReference>
<keyword evidence="9" id="KW-1185">Reference proteome</keyword>